<sequence length="465" mass="52098">MAWFSRVPVVDVTKDNFKELWPTMLVALKTATFVAVDLELSGLGNRRKLNTPSVDDRYKSLAGVARSRAVLSIGLSCFKLNNIDEDGPLVLPFTTQTFNLTLLCSEEYVVEPISLKFLVDHGFDFNMQYSQGAPYHRGADQNGEAPQSVRQLFSELVCSRVPLILHNGLVDLVFLYQSFYTELPSTLGSFLADLSEMFPAGIFDTKCITDFHIRMPASYLEYVFRRSQRENAVHQSKEQPHVTLTFPPYPPHMACVEYRDCCLPDTLLNTTQSTTVIPYCEQYGAHGTCPKGVKCPLSHDPDIIIDQEDWVKAKKKRRRDRKKKKGNKTEDGGQDKTEHLVSMETDDGRDVTSVDGTDSDGQTHTDQSDGGTDNVVAKTRVGCHRAGFDAFMTGFAMATMVCKLGKLCGETNLFTTKFQLEEFANRVYLSGKDFPLQIARSAFAKPSNNHKAKLQRLQFGGTSYQ</sequence>
<reference evidence="16" key="1">
    <citation type="submission" date="2022-01" db="EMBL/GenBank/DDBJ databases">
        <authorList>
            <person name="Braso-Vives M."/>
        </authorList>
    </citation>
    <scope>NUCLEOTIDE SEQUENCE</scope>
</reference>
<dbReference type="AlphaFoldDB" id="A0A8J9YXP6"/>
<evidence type="ECO:0000256" key="13">
    <source>
        <dbReference type="PROSITE-ProRule" id="PRU00723"/>
    </source>
</evidence>
<dbReference type="PANTHER" id="PTHR15092:SF37">
    <property type="entry name" value="TARGET OF EGR1 PROTEIN 1"/>
    <property type="match status" value="1"/>
</dbReference>
<feature type="compositionally biased region" description="Basic residues" evidence="14">
    <location>
        <begin position="313"/>
        <end position="326"/>
    </location>
</feature>
<keyword evidence="5 13" id="KW-0479">Metal-binding</keyword>
<evidence type="ECO:0000256" key="5">
    <source>
        <dbReference type="ARBA" id="ARBA00022723"/>
    </source>
</evidence>
<dbReference type="InterPro" id="IPR036855">
    <property type="entry name" value="Znf_CCCH_sf"/>
</dbReference>
<comment type="similarity">
    <text evidence="3">Belongs to the CAF1 family.</text>
</comment>
<dbReference type="Proteomes" id="UP000838412">
    <property type="component" value="Chromosome 13"/>
</dbReference>
<evidence type="ECO:0000256" key="8">
    <source>
        <dbReference type="ARBA" id="ARBA00022990"/>
    </source>
</evidence>
<organism evidence="16 17">
    <name type="scientific">Branchiostoma lanceolatum</name>
    <name type="common">Common lancelet</name>
    <name type="synonym">Amphioxus lanceolatum</name>
    <dbReference type="NCBI Taxonomy" id="7740"/>
    <lineage>
        <taxon>Eukaryota</taxon>
        <taxon>Metazoa</taxon>
        <taxon>Chordata</taxon>
        <taxon>Cephalochordata</taxon>
        <taxon>Leptocardii</taxon>
        <taxon>Amphioxiformes</taxon>
        <taxon>Branchiostomatidae</taxon>
        <taxon>Branchiostoma</taxon>
    </lineage>
</organism>
<feature type="zinc finger region" description="C3H1-type" evidence="13">
    <location>
        <begin position="274"/>
        <end position="302"/>
    </location>
</feature>
<dbReference type="GO" id="GO:0000175">
    <property type="term" value="F:3'-5'-RNA exonuclease activity"/>
    <property type="evidence" value="ECO:0007669"/>
    <property type="project" value="TreeGrafter"/>
</dbReference>
<dbReference type="InterPro" id="IPR036397">
    <property type="entry name" value="RNaseH_sf"/>
</dbReference>
<dbReference type="OrthoDB" id="414075at2759"/>
<dbReference type="PANTHER" id="PTHR15092">
    <property type="entry name" value="POLY A -SPECIFIC RIBONUCLEASE/TARGET OF EGR1, MEMBER 1"/>
    <property type="match status" value="1"/>
</dbReference>
<evidence type="ECO:0000256" key="9">
    <source>
        <dbReference type="ARBA" id="ARBA00023242"/>
    </source>
</evidence>
<dbReference type="InterPro" id="IPR012337">
    <property type="entry name" value="RNaseH-like_sf"/>
</dbReference>
<dbReference type="GO" id="GO:0015030">
    <property type="term" value="C:Cajal body"/>
    <property type="evidence" value="ECO:0007669"/>
    <property type="project" value="TreeGrafter"/>
</dbReference>
<evidence type="ECO:0000256" key="12">
    <source>
        <dbReference type="ARBA" id="ARBA00071349"/>
    </source>
</evidence>
<keyword evidence="4" id="KW-0597">Phosphoprotein</keyword>
<dbReference type="GO" id="GO:0005730">
    <property type="term" value="C:nucleolus"/>
    <property type="evidence" value="ECO:0007669"/>
    <property type="project" value="UniProtKB-SubCell"/>
</dbReference>
<dbReference type="InterPro" id="IPR051181">
    <property type="entry name" value="CAF1_poly(A)_ribonucleases"/>
</dbReference>
<evidence type="ECO:0000313" key="16">
    <source>
        <dbReference type="EMBL" id="CAH1243551.1"/>
    </source>
</evidence>
<keyword evidence="6 13" id="KW-0863">Zinc-finger</keyword>
<evidence type="ECO:0000259" key="15">
    <source>
        <dbReference type="PROSITE" id="PS50103"/>
    </source>
</evidence>
<evidence type="ECO:0000256" key="1">
    <source>
        <dbReference type="ARBA" id="ARBA00004324"/>
    </source>
</evidence>
<proteinExistence type="inferred from homology"/>
<dbReference type="SUPFAM" id="SSF90229">
    <property type="entry name" value="CCCH zinc finger"/>
    <property type="match status" value="1"/>
</dbReference>
<evidence type="ECO:0000256" key="11">
    <source>
        <dbReference type="ARBA" id="ARBA00062362"/>
    </source>
</evidence>
<dbReference type="GO" id="GO:0016607">
    <property type="term" value="C:nuclear speck"/>
    <property type="evidence" value="ECO:0007669"/>
    <property type="project" value="UniProtKB-SubCell"/>
</dbReference>
<evidence type="ECO:0000313" key="17">
    <source>
        <dbReference type="Proteomes" id="UP000838412"/>
    </source>
</evidence>
<dbReference type="GO" id="GO:0008270">
    <property type="term" value="F:zinc ion binding"/>
    <property type="evidence" value="ECO:0007669"/>
    <property type="project" value="UniProtKB-KW"/>
</dbReference>
<accession>A0A8J9YXP6</accession>
<comment type="subunit">
    <text evidence="11">Interacts with U1, U2, U4, U5 and U6 snRNAs.</text>
</comment>
<evidence type="ECO:0000256" key="7">
    <source>
        <dbReference type="ARBA" id="ARBA00022833"/>
    </source>
</evidence>
<keyword evidence="17" id="KW-1185">Reference proteome</keyword>
<feature type="region of interest" description="Disordered" evidence="14">
    <location>
        <begin position="310"/>
        <end position="374"/>
    </location>
</feature>
<keyword evidence="7 13" id="KW-0862">Zinc</keyword>
<dbReference type="EMBL" id="OV696698">
    <property type="protein sequence ID" value="CAH1243551.1"/>
    <property type="molecule type" value="Genomic_DNA"/>
</dbReference>
<name>A0A8J9YXP6_BRALA</name>
<keyword evidence="8" id="KW-0007">Acetylation</keyword>
<dbReference type="PROSITE" id="PS50103">
    <property type="entry name" value="ZF_C3H1"/>
    <property type="match status" value="1"/>
</dbReference>
<dbReference type="Gene3D" id="3.30.420.10">
    <property type="entry name" value="Ribonuclease H-like superfamily/Ribonuclease H"/>
    <property type="match status" value="2"/>
</dbReference>
<dbReference type="Pfam" id="PF04857">
    <property type="entry name" value="CAF1"/>
    <property type="match status" value="2"/>
</dbReference>
<dbReference type="SUPFAM" id="SSF53098">
    <property type="entry name" value="Ribonuclease H-like"/>
    <property type="match status" value="1"/>
</dbReference>
<dbReference type="InterPro" id="IPR006941">
    <property type="entry name" value="RNase_CAF1"/>
</dbReference>
<keyword evidence="9" id="KW-0539">Nucleus</keyword>
<feature type="domain" description="C3H1-type" evidence="15">
    <location>
        <begin position="274"/>
        <end position="302"/>
    </location>
</feature>
<evidence type="ECO:0000256" key="3">
    <source>
        <dbReference type="ARBA" id="ARBA00008372"/>
    </source>
</evidence>
<feature type="compositionally biased region" description="Basic and acidic residues" evidence="14">
    <location>
        <begin position="327"/>
        <end position="352"/>
    </location>
</feature>
<comment type="subcellular location">
    <subcellularLocation>
        <location evidence="1">Nucleus speckle</location>
    </subcellularLocation>
    <subcellularLocation>
        <location evidence="2">Nucleus</location>
        <location evidence="2">Nucleolus</location>
    </subcellularLocation>
</comment>
<evidence type="ECO:0000256" key="2">
    <source>
        <dbReference type="ARBA" id="ARBA00004604"/>
    </source>
</evidence>
<dbReference type="GO" id="GO:0017069">
    <property type="term" value="F:snRNA binding"/>
    <property type="evidence" value="ECO:0007669"/>
    <property type="project" value="TreeGrafter"/>
</dbReference>
<evidence type="ECO:0000256" key="10">
    <source>
        <dbReference type="ARBA" id="ARBA00057484"/>
    </source>
</evidence>
<dbReference type="Gene3D" id="6.10.250.3220">
    <property type="match status" value="1"/>
</dbReference>
<gene>
    <name evidence="16" type="primary">TOE1</name>
    <name evidence="16" type="ORF">BLAG_LOCUS6487</name>
</gene>
<protein>
    <recommendedName>
        <fullName evidence="12">Target of EGR1 protein 1</fullName>
    </recommendedName>
</protein>
<comment type="function">
    <text evidence="10">Inhibits cell growth rate and cell cycle. Induces CDKN1A expression as well as TGF-beta expression. Mediates the inhibitory growth effect of EGR1. Involved in the maturation of snRNAs and snRNA 3'-tail processing.</text>
</comment>
<evidence type="ECO:0000256" key="14">
    <source>
        <dbReference type="SAM" id="MobiDB-lite"/>
    </source>
</evidence>
<dbReference type="InterPro" id="IPR000571">
    <property type="entry name" value="Znf_CCCH"/>
</dbReference>
<dbReference type="GO" id="GO:0034472">
    <property type="term" value="P:snRNA 3'-end processing"/>
    <property type="evidence" value="ECO:0007669"/>
    <property type="project" value="TreeGrafter"/>
</dbReference>
<evidence type="ECO:0000256" key="6">
    <source>
        <dbReference type="ARBA" id="ARBA00022771"/>
    </source>
</evidence>
<evidence type="ECO:0000256" key="4">
    <source>
        <dbReference type="ARBA" id="ARBA00022553"/>
    </source>
</evidence>
<dbReference type="FunFam" id="3.30.420.10:FF:000039">
    <property type="entry name" value="Target of EGR1 protein 1"/>
    <property type="match status" value="1"/>
</dbReference>